<sequence length="137" mass="15022">MTGGRTGTLPTRIIPSVIYSLAPNEIFVFGSNALGMHHAGAARVAYNEFGAEWGNGEGLQGQSYSIPTMEGEHNTKLAIMRFTQYAREHPELKFLVTPVGCGIAGNTPEEIAPMFKDAAYLENVYLPISFWKVLMKI</sequence>
<name>A0A6A7VLL0_9BACT</name>
<comment type="caution">
    <text evidence="1">The sequence shown here is derived from an EMBL/GenBank/DDBJ whole genome shotgun (WGS) entry which is preliminary data.</text>
</comment>
<evidence type="ECO:0008006" key="3">
    <source>
        <dbReference type="Google" id="ProtNLM"/>
    </source>
</evidence>
<protein>
    <recommendedName>
        <fullName evidence="3">Macro domain-containing protein</fullName>
    </recommendedName>
</protein>
<accession>A0A6A7VLL0</accession>
<dbReference type="EMBL" id="VZAZ01000034">
    <property type="protein sequence ID" value="MQO55551.1"/>
    <property type="molecule type" value="Genomic_DNA"/>
</dbReference>
<proteinExistence type="predicted"/>
<dbReference type="AlphaFoldDB" id="A0A6A7VLL0"/>
<evidence type="ECO:0000313" key="1">
    <source>
        <dbReference type="EMBL" id="MQO55551.1"/>
    </source>
</evidence>
<evidence type="ECO:0000313" key="2">
    <source>
        <dbReference type="Proteomes" id="UP000358159"/>
    </source>
</evidence>
<dbReference type="Proteomes" id="UP000358159">
    <property type="component" value="Unassembled WGS sequence"/>
</dbReference>
<gene>
    <name evidence="1" type="ORF">F7D42_07480</name>
</gene>
<reference evidence="1 2" key="1">
    <citation type="submission" date="2019-09" db="EMBL/GenBank/DDBJ databases">
        <title>Distinct polysaccharide growth profiles of human intestinal Prevotella copri isolates.</title>
        <authorList>
            <person name="Fehlner-Peach H."/>
            <person name="Magnabosco C."/>
            <person name="Raghavan V."/>
            <person name="Scher J.U."/>
            <person name="Tett A."/>
            <person name="Cox L.M."/>
            <person name="Gottsegen C."/>
            <person name="Watters A."/>
            <person name="Wiltshire- Gordon J.D."/>
            <person name="Segata N."/>
            <person name="Bonneau R."/>
            <person name="Littman D.R."/>
        </authorList>
    </citation>
    <scope>NUCLEOTIDE SEQUENCE [LARGE SCALE GENOMIC DNA]</scope>
    <source>
        <strain evidence="1 2">BVe41219</strain>
    </source>
</reference>
<organism evidence="1 2">
    <name type="scientific">Segatella copri</name>
    <dbReference type="NCBI Taxonomy" id="165179"/>
    <lineage>
        <taxon>Bacteria</taxon>
        <taxon>Pseudomonadati</taxon>
        <taxon>Bacteroidota</taxon>
        <taxon>Bacteroidia</taxon>
        <taxon>Bacteroidales</taxon>
        <taxon>Prevotellaceae</taxon>
        <taxon>Segatella</taxon>
    </lineage>
</organism>